<name>A0A062UBL9_9PROT</name>
<keyword evidence="2" id="KW-0732">Signal</keyword>
<feature type="signal peptide" evidence="2">
    <location>
        <begin position="1"/>
        <end position="27"/>
    </location>
</feature>
<sequence length="129" mass="13776">MKMRTFLLASSAALLLAACGGESSAPADDEVLVTEPPVVVTPDETPAEDMASDESVTPEMDPLDQVEDTCGMTDLESYIGQVASEIPEDELPESARIVAPDTQVTEDYRPTRLNVLTDEDGIILSMKCG</sequence>
<evidence type="ECO:0000256" key="2">
    <source>
        <dbReference type="SAM" id="SignalP"/>
    </source>
</evidence>
<dbReference type="eggNOG" id="ENOG50339MI">
    <property type="taxonomic scope" value="Bacteria"/>
</dbReference>
<gene>
    <name evidence="3" type="ORF">HY29_11110</name>
</gene>
<dbReference type="Proteomes" id="UP000027037">
    <property type="component" value="Unassembled WGS sequence"/>
</dbReference>
<dbReference type="PROSITE" id="PS51257">
    <property type="entry name" value="PROKAR_LIPOPROTEIN"/>
    <property type="match status" value="1"/>
</dbReference>
<dbReference type="EMBL" id="AWFF01000028">
    <property type="protein sequence ID" value="KCZ55667.1"/>
    <property type="molecule type" value="Genomic_DNA"/>
</dbReference>
<dbReference type="InterPro" id="IPR021719">
    <property type="entry name" value="Prot_inh_I78"/>
</dbReference>
<dbReference type="AlphaFoldDB" id="A0A062UBL9"/>
<keyword evidence="4" id="KW-1185">Reference proteome</keyword>
<organism evidence="3 4">
    <name type="scientific">Hyphomonas beringensis</name>
    <dbReference type="NCBI Taxonomy" id="1280946"/>
    <lineage>
        <taxon>Bacteria</taxon>
        <taxon>Pseudomonadati</taxon>
        <taxon>Pseudomonadota</taxon>
        <taxon>Alphaproteobacteria</taxon>
        <taxon>Hyphomonadales</taxon>
        <taxon>Hyphomonadaceae</taxon>
        <taxon>Hyphomonas</taxon>
    </lineage>
</organism>
<accession>A0A062UBL9</accession>
<proteinExistence type="predicted"/>
<comment type="caution">
    <text evidence="3">The sequence shown here is derived from an EMBL/GenBank/DDBJ whole genome shotgun (WGS) entry which is preliminary data.</text>
</comment>
<evidence type="ECO:0000313" key="4">
    <source>
        <dbReference type="Proteomes" id="UP000027037"/>
    </source>
</evidence>
<reference evidence="3 4" key="1">
    <citation type="journal article" date="2014" name="Antonie Van Leeuwenhoek">
        <title>Hyphomonas beringensis sp. nov. and Hyphomonas chukchiensis sp. nov., isolated from surface seawater of the Bering Sea and Chukchi Sea.</title>
        <authorList>
            <person name="Li C."/>
            <person name="Lai Q."/>
            <person name="Li G."/>
            <person name="Dong C."/>
            <person name="Wang J."/>
            <person name="Liao Y."/>
            <person name="Shao Z."/>
        </authorList>
    </citation>
    <scope>NUCLEOTIDE SEQUENCE [LARGE SCALE GENOMIC DNA]</scope>
    <source>
        <strain evidence="3 4">25B14_1</strain>
    </source>
</reference>
<feature type="region of interest" description="Disordered" evidence="1">
    <location>
        <begin position="37"/>
        <end position="64"/>
    </location>
</feature>
<feature type="chain" id="PRO_5001614557" description="Peptidase inhibitor I78 family protein" evidence="2">
    <location>
        <begin position="28"/>
        <end position="129"/>
    </location>
</feature>
<dbReference type="RefSeq" id="WP_051601143.1">
    <property type="nucleotide sequence ID" value="NZ_AWFF01000028.1"/>
</dbReference>
<dbReference type="PATRIC" id="fig|1280946.3.peg.1018"/>
<protein>
    <recommendedName>
        <fullName evidence="5">Peptidase inhibitor I78 family protein</fullName>
    </recommendedName>
</protein>
<dbReference type="OrthoDB" id="8724542at2"/>
<evidence type="ECO:0000313" key="3">
    <source>
        <dbReference type="EMBL" id="KCZ55667.1"/>
    </source>
</evidence>
<evidence type="ECO:0008006" key="5">
    <source>
        <dbReference type="Google" id="ProtNLM"/>
    </source>
</evidence>
<evidence type="ECO:0000256" key="1">
    <source>
        <dbReference type="SAM" id="MobiDB-lite"/>
    </source>
</evidence>
<dbReference type="STRING" id="1280946.HY29_11110"/>
<dbReference type="Pfam" id="PF11720">
    <property type="entry name" value="Inhibitor_I78"/>
    <property type="match status" value="1"/>
</dbReference>
<dbReference type="Gene3D" id="3.30.10.10">
    <property type="entry name" value="Trypsin Inhibitor V, subunit A"/>
    <property type="match status" value="1"/>
</dbReference>